<dbReference type="GO" id="GO:0006281">
    <property type="term" value="P:DNA repair"/>
    <property type="evidence" value="ECO:0007669"/>
    <property type="project" value="UniProtKB-ARBA"/>
</dbReference>
<keyword evidence="5" id="KW-1185">Reference proteome</keyword>
<dbReference type="InterPro" id="IPR019080">
    <property type="entry name" value="YqaJ_viral_recombinase"/>
</dbReference>
<dbReference type="InterPro" id="IPR051703">
    <property type="entry name" value="NF-kappa-B_Signaling_Reg"/>
</dbReference>
<evidence type="ECO:0000313" key="4">
    <source>
        <dbReference type="EMBL" id="KAK8775358.1"/>
    </source>
</evidence>
<dbReference type="SUPFAM" id="SSF52980">
    <property type="entry name" value="Restriction endonuclease-like"/>
    <property type="match status" value="1"/>
</dbReference>
<protein>
    <recommendedName>
        <fullName evidence="6">YqaJ viral recombinase domain-containing protein</fullName>
    </recommendedName>
</protein>
<dbReference type="InterPro" id="IPR011604">
    <property type="entry name" value="PDDEXK-like_dom_sf"/>
</dbReference>
<reference evidence="4 5" key="1">
    <citation type="journal article" date="2023" name="Arcadia Sci">
        <title>De novo assembly of a long-read Amblyomma americanum tick genome.</title>
        <authorList>
            <person name="Chou S."/>
            <person name="Poskanzer K.E."/>
            <person name="Rollins M."/>
            <person name="Thuy-Boun P.S."/>
        </authorList>
    </citation>
    <scope>NUCLEOTIDE SEQUENCE [LARGE SCALE GENOMIC DNA]</scope>
    <source>
        <strain evidence="4">F_SG_1</strain>
        <tissue evidence="4">Salivary glands</tissue>
    </source>
</reference>
<evidence type="ECO:0000313" key="5">
    <source>
        <dbReference type="Proteomes" id="UP001321473"/>
    </source>
</evidence>
<feature type="domain" description="YqaJ viral recombinase" evidence="1">
    <location>
        <begin position="395"/>
        <end position="554"/>
    </location>
</feature>
<dbReference type="InterPro" id="IPR048366">
    <property type="entry name" value="TNP-like_GBD"/>
</dbReference>
<dbReference type="Pfam" id="PF21788">
    <property type="entry name" value="TNP-like_GBD"/>
    <property type="match status" value="1"/>
</dbReference>
<proteinExistence type="predicted"/>
<gene>
    <name evidence="4" type="ORF">V5799_031296</name>
</gene>
<dbReference type="Pfam" id="PF09588">
    <property type="entry name" value="YqaJ"/>
    <property type="match status" value="1"/>
</dbReference>
<dbReference type="Gene3D" id="3.90.320.10">
    <property type="match status" value="1"/>
</dbReference>
<dbReference type="InterPro" id="IPR011335">
    <property type="entry name" value="Restrct_endonuc-II-like"/>
</dbReference>
<evidence type="ECO:0000259" key="1">
    <source>
        <dbReference type="Pfam" id="PF09588"/>
    </source>
</evidence>
<dbReference type="PANTHER" id="PTHR46609:SF8">
    <property type="entry name" value="YQAJ VIRAL RECOMBINASE DOMAIN-CONTAINING PROTEIN"/>
    <property type="match status" value="1"/>
</dbReference>
<name>A0AAQ4EL90_AMBAM</name>
<evidence type="ECO:0008006" key="6">
    <source>
        <dbReference type="Google" id="ProtNLM"/>
    </source>
</evidence>
<feature type="domain" description="Transposable element P transposase-like RNase H C-terminal" evidence="3">
    <location>
        <begin position="125"/>
        <end position="158"/>
    </location>
</feature>
<dbReference type="InterPro" id="IPR048367">
    <property type="entry name" value="TNP-like_RNaseH_C"/>
</dbReference>
<comment type="caution">
    <text evidence="4">The sequence shown here is derived from an EMBL/GenBank/DDBJ whole genome shotgun (WGS) entry which is preliminary data.</text>
</comment>
<dbReference type="EMBL" id="JARKHS020014230">
    <property type="protein sequence ID" value="KAK8775358.1"/>
    <property type="molecule type" value="Genomic_DNA"/>
</dbReference>
<dbReference type="AlphaFoldDB" id="A0AAQ4EL90"/>
<evidence type="ECO:0000259" key="3">
    <source>
        <dbReference type="Pfam" id="PF21789"/>
    </source>
</evidence>
<dbReference type="Pfam" id="PF21789">
    <property type="entry name" value="TNP-like_RNaseH_C"/>
    <property type="match status" value="1"/>
</dbReference>
<evidence type="ECO:0000259" key="2">
    <source>
        <dbReference type="Pfam" id="PF21788"/>
    </source>
</evidence>
<dbReference type="CDD" id="cd22343">
    <property type="entry name" value="PDDEXK_lambda_exonuclease-like"/>
    <property type="match status" value="1"/>
</dbReference>
<dbReference type="PANTHER" id="PTHR46609">
    <property type="entry name" value="EXONUCLEASE, PHAGE-TYPE/RECB, C-TERMINAL DOMAIN-CONTAINING PROTEIN"/>
    <property type="match status" value="1"/>
</dbReference>
<dbReference type="Proteomes" id="UP001321473">
    <property type="component" value="Unassembled WGS sequence"/>
</dbReference>
<organism evidence="4 5">
    <name type="scientific">Amblyomma americanum</name>
    <name type="common">Lone star tick</name>
    <dbReference type="NCBI Taxonomy" id="6943"/>
    <lineage>
        <taxon>Eukaryota</taxon>
        <taxon>Metazoa</taxon>
        <taxon>Ecdysozoa</taxon>
        <taxon>Arthropoda</taxon>
        <taxon>Chelicerata</taxon>
        <taxon>Arachnida</taxon>
        <taxon>Acari</taxon>
        <taxon>Parasitiformes</taxon>
        <taxon>Ixodida</taxon>
        <taxon>Ixodoidea</taxon>
        <taxon>Ixodidae</taxon>
        <taxon>Amblyomminae</taxon>
        <taxon>Amblyomma</taxon>
    </lineage>
</organism>
<sequence length="608" mass="69432">MNVRLATQLFSRSVAIGLKFYREQREPGFEGTEGTEKFTLLMNELFDALNAKCPIEGIRRNSPKIKVIRDFLEVLNTTERNTIRENTKLFASQQTTESLRVTLLSVLDIIALLHQKEVLYVLTAKLNQDPLERFFGVARSFGGDEDHPTITHFSQIFRLLSLYTPLKMATKGNCSGDADPVLVSVEESLNTGKLAALAQRQARQERLAEILQKIQLQEHAPDDEFQHNYNRPVTRDAVLYYLAGTRTQRERGGVVRRERSSSPVHCADEHHCATENHQINATARSLSLQHVRQYFGDIKCPINELLQAEEDESCGEAPVRTETPAGNVKLFDWDCSEKEYPSYFMQDSCGKLVLKKRDFTASLSDVEAKIYEEHVAVAPENVPSLSKKTLDDKAQWKRARIPRITGTKAYGVLCCRPENIDRRARSLIFEQDFGGPTVRYGIAMEPTARRAFENEHGVEVSLFGLVVSRKESWLACSPDGIFLTSITSIAAFDYSVLKCRTHENEAVLLEIKCPFSHRGQTLTTDPLLPYLQKNDALELRKKHTYYAQIQISLYALELQQCWFYVYTEADSLTIKISRDEEYLAEAIPVLREFYFAKYLTCLKEYYNT</sequence>
<accession>A0AAQ4EL90</accession>
<feature type="domain" description="Transposable element P transposase-like GTP-binding insertion" evidence="2">
    <location>
        <begin position="1"/>
        <end position="55"/>
    </location>
</feature>